<name>Q313H0_OLEA2</name>
<dbReference type="KEGG" id="dde:Dde_1125"/>
<dbReference type="UniPathway" id="UPA00557">
    <property type="reaction ID" value="UER00614"/>
</dbReference>
<protein>
    <recommendedName>
        <fullName evidence="7 18">Phosphatidate cytidylyltransferase</fullName>
        <ecNumber evidence="6 18">2.7.7.41</ecNumber>
    </recommendedName>
</protein>
<feature type="transmembrane region" description="Helical" evidence="19">
    <location>
        <begin position="201"/>
        <end position="221"/>
    </location>
</feature>
<keyword evidence="17" id="KW-1208">Phospholipid metabolism</keyword>
<evidence type="ECO:0000256" key="5">
    <source>
        <dbReference type="ARBA" id="ARBA00010185"/>
    </source>
</evidence>
<keyword evidence="15 19" id="KW-0472">Membrane</keyword>
<comment type="pathway">
    <text evidence="4">Lipid metabolism.</text>
</comment>
<reference evidence="20 21" key="1">
    <citation type="journal article" date="2011" name="J. Bacteriol.">
        <title>Complete genome sequence and updated annotation of Desulfovibrio alaskensis G20.</title>
        <authorList>
            <person name="Hauser L.J."/>
            <person name="Land M.L."/>
            <person name="Brown S.D."/>
            <person name="Larimer F."/>
            <person name="Keller K.L."/>
            <person name="Rapp-Giles B.J."/>
            <person name="Price M.N."/>
            <person name="Lin M."/>
            <person name="Bruce D.C."/>
            <person name="Detter J.C."/>
            <person name="Tapia R."/>
            <person name="Han C.S."/>
            <person name="Goodwin L.A."/>
            <person name="Cheng J.F."/>
            <person name="Pitluck S."/>
            <person name="Copeland A."/>
            <person name="Lucas S."/>
            <person name="Nolan M."/>
            <person name="Lapidus A.L."/>
            <person name="Palumbo A.V."/>
            <person name="Wall J.D."/>
        </authorList>
    </citation>
    <scope>NUCLEOTIDE SEQUENCE [LARGE SCALE GENOMIC DNA]</scope>
    <source>
        <strain evidence="21">ATCC BAA 1058 / DSM 17464 / G20</strain>
    </source>
</reference>
<keyword evidence="21" id="KW-1185">Reference proteome</keyword>
<dbReference type="GO" id="GO:0004605">
    <property type="term" value="F:phosphatidate cytidylyltransferase activity"/>
    <property type="evidence" value="ECO:0007669"/>
    <property type="project" value="UniProtKB-EC"/>
</dbReference>
<dbReference type="GO" id="GO:0016024">
    <property type="term" value="P:CDP-diacylglycerol biosynthetic process"/>
    <property type="evidence" value="ECO:0007669"/>
    <property type="project" value="UniProtKB-UniPathway"/>
</dbReference>
<dbReference type="AlphaFoldDB" id="Q313H0"/>
<evidence type="ECO:0000313" key="20">
    <source>
        <dbReference type="EMBL" id="ABB37926.1"/>
    </source>
</evidence>
<evidence type="ECO:0000256" key="6">
    <source>
        <dbReference type="ARBA" id="ARBA00012487"/>
    </source>
</evidence>
<keyword evidence="10 18" id="KW-0808">Transferase</keyword>
<dbReference type="GO" id="GO:0005886">
    <property type="term" value="C:plasma membrane"/>
    <property type="evidence" value="ECO:0007669"/>
    <property type="project" value="UniProtKB-SubCell"/>
</dbReference>
<feature type="transmembrane region" description="Helical" evidence="19">
    <location>
        <begin position="56"/>
        <end position="74"/>
    </location>
</feature>
<comment type="catalytic activity">
    <reaction evidence="1 18">
        <text>a 1,2-diacyl-sn-glycero-3-phosphate + CTP + H(+) = a CDP-1,2-diacyl-sn-glycerol + diphosphate</text>
        <dbReference type="Rhea" id="RHEA:16229"/>
        <dbReference type="ChEBI" id="CHEBI:15378"/>
        <dbReference type="ChEBI" id="CHEBI:33019"/>
        <dbReference type="ChEBI" id="CHEBI:37563"/>
        <dbReference type="ChEBI" id="CHEBI:58332"/>
        <dbReference type="ChEBI" id="CHEBI:58608"/>
        <dbReference type="EC" id="2.7.7.41"/>
    </reaction>
</comment>
<evidence type="ECO:0000256" key="11">
    <source>
        <dbReference type="ARBA" id="ARBA00022692"/>
    </source>
</evidence>
<evidence type="ECO:0000256" key="1">
    <source>
        <dbReference type="ARBA" id="ARBA00001698"/>
    </source>
</evidence>
<dbReference type="InterPro" id="IPR000374">
    <property type="entry name" value="PC_trans"/>
</dbReference>
<evidence type="ECO:0000256" key="2">
    <source>
        <dbReference type="ARBA" id="ARBA00004651"/>
    </source>
</evidence>
<keyword evidence="13 19" id="KW-1133">Transmembrane helix</keyword>
<comment type="pathway">
    <text evidence="3 18">Phospholipid metabolism; CDP-diacylglycerol biosynthesis; CDP-diacylglycerol from sn-glycerol 3-phosphate: step 3/3.</text>
</comment>
<keyword evidence="12 18" id="KW-0548">Nucleotidyltransferase</keyword>
<feature type="transmembrane region" description="Helical" evidence="19">
    <location>
        <begin position="176"/>
        <end position="195"/>
    </location>
</feature>
<evidence type="ECO:0000256" key="19">
    <source>
        <dbReference type="SAM" id="Phobius"/>
    </source>
</evidence>
<gene>
    <name evidence="20" type="ordered locus">Dde_1125</name>
</gene>
<proteinExistence type="inferred from homology"/>
<accession>Q313H0</accession>
<dbReference type="PROSITE" id="PS01315">
    <property type="entry name" value="CDS"/>
    <property type="match status" value="1"/>
</dbReference>
<dbReference type="EC" id="2.7.7.41" evidence="6 18"/>
<dbReference type="RefSeq" id="WP_011367153.1">
    <property type="nucleotide sequence ID" value="NC_007519.1"/>
</dbReference>
<feature type="transmembrane region" description="Helical" evidence="19">
    <location>
        <begin position="112"/>
        <end position="131"/>
    </location>
</feature>
<evidence type="ECO:0000256" key="14">
    <source>
        <dbReference type="ARBA" id="ARBA00023098"/>
    </source>
</evidence>
<evidence type="ECO:0000256" key="9">
    <source>
        <dbReference type="ARBA" id="ARBA00022516"/>
    </source>
</evidence>
<evidence type="ECO:0000256" key="10">
    <source>
        <dbReference type="ARBA" id="ARBA00022679"/>
    </source>
</evidence>
<evidence type="ECO:0000256" key="17">
    <source>
        <dbReference type="ARBA" id="ARBA00023264"/>
    </source>
</evidence>
<evidence type="ECO:0000256" key="7">
    <source>
        <dbReference type="ARBA" id="ARBA00019373"/>
    </source>
</evidence>
<sequence>MISSHRKRILTSLILLPVLAGALFMGGWFLFALILAAALLGLREFYAMFWQRGTRCFYKITGYTAGAALLLAGAYNAHEWMLGIMLISFWAASLSFLTRYGSGDDSARFQDAQVLTAGLLYLPVTLHFALGMLPLELLLVLGAAFASDTGGYYAGTYCGKKRIWPRVSPKKSWEGSLGGLIFCTGICMLAGATVGNPQTSLWAWMLLGIVLNIASQMGDFFESALKRTMGVKDSGSALPGHGGLLDRIDSLLLVLPAYAGASRLVPFFQ</sequence>
<dbReference type="STRING" id="207559.Dde_1125"/>
<dbReference type="Proteomes" id="UP000002710">
    <property type="component" value="Chromosome"/>
</dbReference>
<evidence type="ECO:0000313" key="21">
    <source>
        <dbReference type="Proteomes" id="UP000002710"/>
    </source>
</evidence>
<evidence type="ECO:0000256" key="18">
    <source>
        <dbReference type="RuleBase" id="RU003938"/>
    </source>
</evidence>
<dbReference type="HOGENOM" id="CLU_037294_2_2_7"/>
<evidence type="ECO:0000256" key="4">
    <source>
        <dbReference type="ARBA" id="ARBA00005189"/>
    </source>
</evidence>
<comment type="similarity">
    <text evidence="5 18">Belongs to the CDS family.</text>
</comment>
<evidence type="ECO:0000256" key="8">
    <source>
        <dbReference type="ARBA" id="ARBA00022475"/>
    </source>
</evidence>
<feature type="transmembrane region" description="Helical" evidence="19">
    <location>
        <begin position="80"/>
        <end position="100"/>
    </location>
</feature>
<organism evidence="20 21">
    <name type="scientific">Oleidesulfovibrio alaskensis (strain ATCC BAA-1058 / DSM 17464 / G20)</name>
    <name type="common">Desulfovibrio alaskensis</name>
    <dbReference type="NCBI Taxonomy" id="207559"/>
    <lineage>
        <taxon>Bacteria</taxon>
        <taxon>Pseudomonadati</taxon>
        <taxon>Thermodesulfobacteriota</taxon>
        <taxon>Desulfovibrionia</taxon>
        <taxon>Desulfovibrionales</taxon>
        <taxon>Desulfovibrionaceae</taxon>
        <taxon>Oleidesulfovibrio</taxon>
    </lineage>
</organism>
<keyword evidence="14" id="KW-0443">Lipid metabolism</keyword>
<keyword evidence="9" id="KW-0444">Lipid biosynthesis</keyword>
<dbReference type="PANTHER" id="PTHR46382">
    <property type="entry name" value="PHOSPHATIDATE CYTIDYLYLTRANSFERASE"/>
    <property type="match status" value="1"/>
</dbReference>
<dbReference type="eggNOG" id="COG4589">
    <property type="taxonomic scope" value="Bacteria"/>
</dbReference>
<keyword evidence="8" id="KW-1003">Cell membrane</keyword>
<comment type="subcellular location">
    <subcellularLocation>
        <location evidence="2">Cell membrane</location>
        <topology evidence="2">Multi-pass membrane protein</topology>
    </subcellularLocation>
</comment>
<feature type="transmembrane region" description="Helical" evidence="19">
    <location>
        <begin position="137"/>
        <end position="155"/>
    </location>
</feature>
<evidence type="ECO:0000256" key="12">
    <source>
        <dbReference type="ARBA" id="ARBA00022695"/>
    </source>
</evidence>
<evidence type="ECO:0000256" key="3">
    <source>
        <dbReference type="ARBA" id="ARBA00005119"/>
    </source>
</evidence>
<evidence type="ECO:0000256" key="16">
    <source>
        <dbReference type="ARBA" id="ARBA00023209"/>
    </source>
</evidence>
<dbReference type="Pfam" id="PF01148">
    <property type="entry name" value="CTP_transf_1"/>
    <property type="match status" value="1"/>
</dbReference>
<evidence type="ECO:0000256" key="15">
    <source>
        <dbReference type="ARBA" id="ARBA00023136"/>
    </source>
</evidence>
<keyword evidence="16" id="KW-0594">Phospholipid biosynthesis</keyword>
<dbReference type="PANTHER" id="PTHR46382:SF1">
    <property type="entry name" value="PHOSPHATIDATE CYTIDYLYLTRANSFERASE"/>
    <property type="match status" value="1"/>
</dbReference>
<dbReference type="EMBL" id="CP000112">
    <property type="protein sequence ID" value="ABB37926.1"/>
    <property type="molecule type" value="Genomic_DNA"/>
</dbReference>
<keyword evidence="11 18" id="KW-0812">Transmembrane</keyword>
<evidence type="ECO:0000256" key="13">
    <source>
        <dbReference type="ARBA" id="ARBA00022989"/>
    </source>
</evidence>